<evidence type="ECO:0000313" key="3">
    <source>
        <dbReference type="EMBL" id="QSB04596.1"/>
    </source>
</evidence>
<dbReference type="RefSeq" id="WP_213170594.1">
    <property type="nucleotide sequence ID" value="NZ_CP070496.1"/>
</dbReference>
<dbReference type="EMBL" id="CP070496">
    <property type="protein sequence ID" value="QSB04596.1"/>
    <property type="molecule type" value="Genomic_DNA"/>
</dbReference>
<reference evidence="3" key="1">
    <citation type="submission" date="2021-02" db="EMBL/GenBank/DDBJ databases">
        <title>Natronoglycomyces albus gen. nov., sp. nov, a haloalkaliphilic actinobacterium from a soda solonchak soil.</title>
        <authorList>
            <person name="Sorokin D.Y."/>
            <person name="Khijniak T.V."/>
            <person name="Zakharycheva A.P."/>
            <person name="Boueva O.V."/>
            <person name="Ariskina E.V."/>
            <person name="Hahnke R.L."/>
            <person name="Bunk B."/>
            <person name="Sproer C."/>
            <person name="Schumann P."/>
            <person name="Evtushenko L.I."/>
            <person name="Kublanov I.V."/>
        </authorList>
    </citation>
    <scope>NUCLEOTIDE SEQUENCE</scope>
    <source>
        <strain evidence="3">DSM 106290</strain>
    </source>
</reference>
<accession>A0A895XPY0</accession>
<feature type="region of interest" description="Disordered" evidence="1">
    <location>
        <begin position="13"/>
        <end position="35"/>
    </location>
</feature>
<name>A0A895XPY0_9ACTN</name>
<evidence type="ECO:0000313" key="4">
    <source>
        <dbReference type="Proteomes" id="UP000662939"/>
    </source>
</evidence>
<keyword evidence="4" id="KW-1185">Reference proteome</keyword>
<protein>
    <submittedName>
        <fullName evidence="3">Uncharacterized protein</fullName>
    </submittedName>
</protein>
<dbReference type="KEGG" id="nav:JQS30_12550"/>
<dbReference type="Proteomes" id="UP000662939">
    <property type="component" value="Chromosome"/>
</dbReference>
<keyword evidence="2" id="KW-0812">Transmembrane</keyword>
<proteinExistence type="predicted"/>
<feature type="transmembrane region" description="Helical" evidence="2">
    <location>
        <begin position="148"/>
        <end position="172"/>
    </location>
</feature>
<feature type="transmembrane region" description="Helical" evidence="2">
    <location>
        <begin position="121"/>
        <end position="142"/>
    </location>
</feature>
<evidence type="ECO:0000256" key="1">
    <source>
        <dbReference type="SAM" id="MobiDB-lite"/>
    </source>
</evidence>
<gene>
    <name evidence="3" type="ORF">JQS30_12550</name>
</gene>
<organism evidence="3 4">
    <name type="scientific">Natronoglycomyces albus</name>
    <dbReference type="NCBI Taxonomy" id="2811108"/>
    <lineage>
        <taxon>Bacteria</taxon>
        <taxon>Bacillati</taxon>
        <taxon>Actinomycetota</taxon>
        <taxon>Actinomycetes</taxon>
        <taxon>Glycomycetales</taxon>
        <taxon>Glycomycetaceae</taxon>
        <taxon>Natronoglycomyces</taxon>
    </lineage>
</organism>
<feature type="compositionally biased region" description="Polar residues" evidence="1">
    <location>
        <begin position="21"/>
        <end position="35"/>
    </location>
</feature>
<sequence length="215" mass="23619">MSLNRYDDLLHQLSKERRDSASATTKSGAETTRQRTQLQSLRAAIGEEIEEVAQGCGVLRCSAPNFNPSADDARPQVDSIDMALSEGRAALRMAADHRMATMRAAQRPTFLPKAHHVVREILVYGTTMVACFVLQVMWWNSADGDTAALWWLIFLPPVFAAAVGYLLVGFANKPRTPLFDRHGKPIKTVVPHNPRLGVVLALVTMGLFAFTVFGG</sequence>
<evidence type="ECO:0000256" key="2">
    <source>
        <dbReference type="SAM" id="Phobius"/>
    </source>
</evidence>
<dbReference type="AlphaFoldDB" id="A0A895XPY0"/>
<feature type="transmembrane region" description="Helical" evidence="2">
    <location>
        <begin position="193"/>
        <end position="213"/>
    </location>
</feature>
<keyword evidence="2" id="KW-0472">Membrane</keyword>
<keyword evidence="2" id="KW-1133">Transmembrane helix</keyword>